<keyword evidence="4 7" id="KW-1133">Transmembrane helix</keyword>
<feature type="transmembrane region" description="Helical" evidence="7">
    <location>
        <begin position="143"/>
        <end position="162"/>
    </location>
</feature>
<feature type="transmembrane region" description="Helical" evidence="7">
    <location>
        <begin position="66"/>
        <end position="91"/>
    </location>
</feature>
<dbReference type="RefSeq" id="WP_308214742.1">
    <property type="nucleotide sequence ID" value="NZ_BAAAJQ010000001.1"/>
</dbReference>
<name>A0ABT1HGE1_9NOCA</name>
<gene>
    <name evidence="8" type="ORF">LX13_002567</name>
</gene>
<protein>
    <submittedName>
        <fullName evidence="8">Zinc/manganese transport system permease protein</fullName>
    </submittedName>
</protein>
<proteinExistence type="inferred from homology"/>
<evidence type="ECO:0000313" key="8">
    <source>
        <dbReference type="EMBL" id="MCP2176748.1"/>
    </source>
</evidence>
<evidence type="ECO:0000256" key="2">
    <source>
        <dbReference type="ARBA" id="ARBA00008034"/>
    </source>
</evidence>
<evidence type="ECO:0000256" key="3">
    <source>
        <dbReference type="ARBA" id="ARBA00022692"/>
    </source>
</evidence>
<feature type="transmembrane region" description="Helical" evidence="7">
    <location>
        <begin position="103"/>
        <end position="123"/>
    </location>
</feature>
<dbReference type="Proteomes" id="UP001206895">
    <property type="component" value="Unassembled WGS sequence"/>
</dbReference>
<dbReference type="PANTHER" id="PTHR30477:SF0">
    <property type="entry name" value="METAL TRANSPORT SYSTEM MEMBRANE PROTEIN TM_0125-RELATED"/>
    <property type="match status" value="1"/>
</dbReference>
<feature type="transmembrane region" description="Helical" evidence="7">
    <location>
        <begin position="230"/>
        <end position="250"/>
    </location>
</feature>
<keyword evidence="3 6" id="KW-0812">Transmembrane</keyword>
<feature type="transmembrane region" description="Helical" evidence="7">
    <location>
        <begin position="256"/>
        <end position="275"/>
    </location>
</feature>
<comment type="subcellular location">
    <subcellularLocation>
        <location evidence="6">Cell membrane</location>
        <topology evidence="6">Multi-pass membrane protein</topology>
    </subcellularLocation>
    <subcellularLocation>
        <location evidence="1">Membrane</location>
        <topology evidence="1">Multi-pass membrane protein</topology>
    </subcellularLocation>
</comment>
<dbReference type="InterPro" id="IPR037294">
    <property type="entry name" value="ABC_BtuC-like"/>
</dbReference>
<dbReference type="InterPro" id="IPR001626">
    <property type="entry name" value="ABC_TroCD"/>
</dbReference>
<dbReference type="Pfam" id="PF00950">
    <property type="entry name" value="ABC-3"/>
    <property type="match status" value="1"/>
</dbReference>
<keyword evidence="9" id="KW-1185">Reference proteome</keyword>
<evidence type="ECO:0000256" key="6">
    <source>
        <dbReference type="RuleBase" id="RU003943"/>
    </source>
</evidence>
<evidence type="ECO:0000313" key="9">
    <source>
        <dbReference type="Proteomes" id="UP001206895"/>
    </source>
</evidence>
<reference evidence="8 9" key="1">
    <citation type="submission" date="2022-06" db="EMBL/GenBank/DDBJ databases">
        <title>Genomic Encyclopedia of Archaeal and Bacterial Type Strains, Phase II (KMG-II): from individual species to whole genera.</title>
        <authorList>
            <person name="Goeker M."/>
        </authorList>
    </citation>
    <scope>NUCLEOTIDE SEQUENCE [LARGE SCALE GENOMIC DNA]</scope>
    <source>
        <strain evidence="8 9">DSM 44693</strain>
    </source>
</reference>
<dbReference type="Gene3D" id="1.10.3470.10">
    <property type="entry name" value="ABC transporter involved in vitamin B12 uptake, BtuC"/>
    <property type="match status" value="1"/>
</dbReference>
<evidence type="ECO:0000256" key="5">
    <source>
        <dbReference type="ARBA" id="ARBA00023136"/>
    </source>
</evidence>
<feature type="transmembrane region" description="Helical" evidence="7">
    <location>
        <begin position="27"/>
        <end position="46"/>
    </location>
</feature>
<evidence type="ECO:0000256" key="7">
    <source>
        <dbReference type="SAM" id="Phobius"/>
    </source>
</evidence>
<keyword evidence="6" id="KW-0813">Transport</keyword>
<evidence type="ECO:0000256" key="4">
    <source>
        <dbReference type="ARBA" id="ARBA00022989"/>
    </source>
</evidence>
<sequence>MNDRSWSDFFDFATTGDLLQRDFVQQALIALILLGLLGGLLGPLVVSRQMAFAVHGTAELSFTGAAAALLVGVGVNVGGVVGSIIAAVIFGLLGNRARDRDSVIGVVMAFGLGLGVLFIALYGRPGTGFNLLAGQVVSVGTRGLTAVIVTTVIVIVVLAVIYRPLMFASTDPRVAEALGLPTRTLSVVFAVLLGASVAQCVQIIGALLVMSLIITPAAAAARITSNPAKVVLASIVFAEVAGVGGVVLSLAPGLPVSVFVTTISFLIYVVCRIVGGRRQRTAGRVAATEELTVV</sequence>
<dbReference type="SUPFAM" id="SSF81345">
    <property type="entry name" value="ABC transporter involved in vitamin B12 uptake, BtuC"/>
    <property type="match status" value="1"/>
</dbReference>
<comment type="caution">
    <text evidence="8">The sequence shown here is derived from an EMBL/GenBank/DDBJ whole genome shotgun (WGS) entry which is preliminary data.</text>
</comment>
<accession>A0ABT1HGE1</accession>
<keyword evidence="5 7" id="KW-0472">Membrane</keyword>
<dbReference type="EMBL" id="JAMTCJ010000002">
    <property type="protein sequence ID" value="MCP2176748.1"/>
    <property type="molecule type" value="Genomic_DNA"/>
</dbReference>
<comment type="similarity">
    <text evidence="2 6">Belongs to the ABC-3 integral membrane protein family.</text>
</comment>
<organism evidence="8 9">
    <name type="scientific">Williamsia maris</name>
    <dbReference type="NCBI Taxonomy" id="72806"/>
    <lineage>
        <taxon>Bacteria</taxon>
        <taxon>Bacillati</taxon>
        <taxon>Actinomycetota</taxon>
        <taxon>Actinomycetes</taxon>
        <taxon>Mycobacteriales</taxon>
        <taxon>Nocardiaceae</taxon>
        <taxon>Williamsia</taxon>
    </lineage>
</organism>
<evidence type="ECO:0000256" key="1">
    <source>
        <dbReference type="ARBA" id="ARBA00004141"/>
    </source>
</evidence>
<dbReference type="PANTHER" id="PTHR30477">
    <property type="entry name" value="ABC-TRANSPORTER METAL-BINDING PROTEIN"/>
    <property type="match status" value="1"/>
</dbReference>